<dbReference type="GO" id="GO:0004180">
    <property type="term" value="F:carboxypeptidase activity"/>
    <property type="evidence" value="ECO:0007669"/>
    <property type="project" value="UniProtKB-KW"/>
</dbReference>
<gene>
    <name evidence="3" type="ORF">H0E84_00545</name>
</gene>
<dbReference type="AlphaFoldDB" id="A0A853J733"/>
<evidence type="ECO:0000313" key="4">
    <source>
        <dbReference type="Proteomes" id="UP000578091"/>
    </source>
</evidence>
<keyword evidence="3" id="KW-0121">Carboxypeptidase</keyword>
<dbReference type="RefSeq" id="WP_180676674.1">
    <property type="nucleotide sequence ID" value="NZ_JACCKA010000006.1"/>
</dbReference>
<keyword evidence="3" id="KW-0645">Protease</keyword>
<keyword evidence="4" id="KW-1185">Reference proteome</keyword>
<feature type="non-terminal residue" evidence="3">
    <location>
        <position position="1"/>
    </location>
</feature>
<dbReference type="Proteomes" id="UP000578091">
    <property type="component" value="Unassembled WGS sequence"/>
</dbReference>
<accession>A0A853J733</accession>
<organism evidence="3 4">
    <name type="scientific">Luteimonas salinisoli</name>
    <dbReference type="NCBI Taxonomy" id="2752307"/>
    <lineage>
        <taxon>Bacteria</taxon>
        <taxon>Pseudomonadati</taxon>
        <taxon>Pseudomonadota</taxon>
        <taxon>Gammaproteobacteria</taxon>
        <taxon>Lysobacterales</taxon>
        <taxon>Lysobacteraceae</taxon>
        <taxon>Luteimonas</taxon>
    </lineage>
</organism>
<keyword evidence="3" id="KW-0378">Hydrolase</keyword>
<feature type="transmembrane region" description="Helical" evidence="2">
    <location>
        <begin position="473"/>
        <end position="490"/>
    </location>
</feature>
<feature type="region of interest" description="Disordered" evidence="1">
    <location>
        <begin position="264"/>
        <end position="290"/>
    </location>
</feature>
<protein>
    <submittedName>
        <fullName evidence="3">Carboxypeptidase regulatory-like domain-containing protein</fullName>
    </submittedName>
</protein>
<keyword evidence="2" id="KW-1133">Transmembrane helix</keyword>
<evidence type="ECO:0000256" key="2">
    <source>
        <dbReference type="SAM" id="Phobius"/>
    </source>
</evidence>
<reference evidence="3 4" key="1">
    <citation type="submission" date="2020-07" db="EMBL/GenBank/DDBJ databases">
        <title>Luteimonas sp. SJ-92.</title>
        <authorList>
            <person name="Huang X.-X."/>
            <person name="Xu L."/>
            <person name="Sun J.-Q."/>
        </authorList>
    </citation>
    <scope>NUCLEOTIDE SEQUENCE [LARGE SCALE GENOMIC DNA]</scope>
    <source>
        <strain evidence="3 4">SJ-92</strain>
    </source>
</reference>
<evidence type="ECO:0000313" key="3">
    <source>
        <dbReference type="EMBL" id="NZA24863.1"/>
    </source>
</evidence>
<sequence length="512" mass="52374">LGTALRLHPGTARLRVLGAGLPARDREAVGTLALAFEPPPPPAGVAALWTPVRVAPGGAFRIAGLVHGVADGTVELLDPAGRRIAGVRPDDEGRFVVAGTARAAGTAPFALHVRDAGRASVEQLAVPLWVAPQPPPRVLLLAGAPNPEFKFLRRWTADADMAAQVRIDVGGGVALGDAPLALDRAQLGDLDLVVLDERAWAGLGDARRARLADAVGDGLGLLLRVTAPLPESTRRQLRAFGFEPSAGATTAELALPASGSGDAAVREDAADAGADAAAEPGQSEGTPPRLLRRDLDFGAADAAAAGPASADWLRWRVHGRGRVALATVVDSWRLVLSGHADLHAALWSEAFAAVARPAGAAAPRIGAHPRAGERVAVCGVAEGAEVLAPDGRSAGLLVDPATGADGCAGYWPRLSGWHLLRQGERTWPFHVLAADAAPGLAAAALREGTSALAGEGSIAAGRAGPGRPRRGAAWPWFLGWLGAVALLWGLERASVGRRHAPGASRPGSAALR</sequence>
<dbReference type="EMBL" id="JACCKA010000006">
    <property type="protein sequence ID" value="NZA24863.1"/>
    <property type="molecule type" value="Genomic_DNA"/>
</dbReference>
<evidence type="ECO:0000256" key="1">
    <source>
        <dbReference type="SAM" id="MobiDB-lite"/>
    </source>
</evidence>
<comment type="caution">
    <text evidence="3">The sequence shown here is derived from an EMBL/GenBank/DDBJ whole genome shotgun (WGS) entry which is preliminary data.</text>
</comment>
<keyword evidence="2" id="KW-0812">Transmembrane</keyword>
<keyword evidence="2" id="KW-0472">Membrane</keyword>
<name>A0A853J733_9GAMM</name>
<proteinExistence type="predicted"/>